<dbReference type="Proteomes" id="UP000544054">
    <property type="component" value="Unassembled WGS sequence"/>
</dbReference>
<sequence length="300" mass="35674">MILILSNNKEADTKSVIRWLLKLNKKFIRVHENEYFEIKIYDRKIFLQSTRNSFFLNEISSIWYRRGGLKFKRLTYMNESVHLHMNETQHWLEDYVLKTLDSKKHINKQLNSQVNKLIVLEKAKEAGLQVPPYYLSENTDGMQLGKTIVKPITGNPNLVNIKENSDGVMYTAVITEYEENFFISFFQKKIKKDFEIRTFYLNGKCWSMSIFSQNDKQTEVDYRKYNDKKPNRNVPYNLPPIIEKKIDHLMKSMDLNCGSIDFIKSGRRYYFLEINPVGQFMHLSNCCNYFLDKKIAEFLS</sequence>
<name>A0A7Y0FT04_9FLAO</name>
<gene>
    <name evidence="1" type="primary">gwsG</name>
    <name evidence="1" type="ORF">HHL23_14410</name>
</gene>
<dbReference type="RefSeq" id="WP_169235496.1">
    <property type="nucleotide sequence ID" value="NZ_JABBGI010000018.1"/>
</dbReference>
<dbReference type="InterPro" id="IPR026455">
    <property type="entry name" value="GRASP_w_spasm"/>
</dbReference>
<accession>A0A7Y0FT04</accession>
<comment type="caution">
    <text evidence="1">The sequence shown here is derived from an EMBL/GenBank/DDBJ whole genome shotgun (WGS) entry which is preliminary data.</text>
</comment>
<reference evidence="1 2" key="1">
    <citation type="submission" date="2020-04" db="EMBL/GenBank/DDBJ databases">
        <title>Chryseobacterium sp. RP-3-3 sp. nov., isolated from Jeju soil.</title>
        <authorList>
            <person name="Dahal R.H."/>
        </authorList>
    </citation>
    <scope>NUCLEOTIDE SEQUENCE [LARGE SCALE GENOMIC DNA]</scope>
    <source>
        <strain evidence="1 2">RP-3-3</strain>
    </source>
</reference>
<dbReference type="NCBIfam" id="TIGR04192">
    <property type="entry name" value="GRASP_w_spasm"/>
    <property type="match status" value="1"/>
</dbReference>
<dbReference type="SUPFAM" id="SSF56059">
    <property type="entry name" value="Glutathione synthetase ATP-binding domain-like"/>
    <property type="match status" value="1"/>
</dbReference>
<evidence type="ECO:0000313" key="2">
    <source>
        <dbReference type="Proteomes" id="UP000544054"/>
    </source>
</evidence>
<keyword evidence="2" id="KW-1185">Reference proteome</keyword>
<protein>
    <submittedName>
        <fullName evidence="1">Grasp-with-spasm system ATP-grasp peptide maturase</fullName>
    </submittedName>
</protein>
<evidence type="ECO:0000313" key="1">
    <source>
        <dbReference type="EMBL" id="NML70979.1"/>
    </source>
</evidence>
<dbReference type="Gene3D" id="3.30.470.20">
    <property type="entry name" value="ATP-grasp fold, B domain"/>
    <property type="match status" value="1"/>
</dbReference>
<dbReference type="AlphaFoldDB" id="A0A7Y0FT04"/>
<organism evidence="1 2">
    <name type="scientific">Chryseobacterium antibioticum</name>
    <dbReference type="NCBI Taxonomy" id="2728847"/>
    <lineage>
        <taxon>Bacteria</taxon>
        <taxon>Pseudomonadati</taxon>
        <taxon>Bacteroidota</taxon>
        <taxon>Flavobacteriia</taxon>
        <taxon>Flavobacteriales</taxon>
        <taxon>Weeksellaceae</taxon>
        <taxon>Chryseobacterium group</taxon>
        <taxon>Chryseobacterium</taxon>
    </lineage>
</organism>
<dbReference type="EMBL" id="JABBGI010000018">
    <property type="protein sequence ID" value="NML70979.1"/>
    <property type="molecule type" value="Genomic_DNA"/>
</dbReference>
<proteinExistence type="predicted"/>